<dbReference type="GO" id="GO:0015254">
    <property type="term" value="F:glycerol channel activity"/>
    <property type="evidence" value="ECO:0007669"/>
    <property type="project" value="TreeGrafter"/>
</dbReference>
<comment type="caution">
    <text evidence="11">The sequence shown here is derived from an EMBL/GenBank/DDBJ whole genome shotgun (WGS) entry which is preliminary data.</text>
</comment>
<comment type="similarity">
    <text evidence="2 9">Belongs to the MIP/aquaporin (TC 1.A.8) family.</text>
</comment>
<keyword evidence="6 10" id="KW-1133">Transmembrane helix</keyword>
<keyword evidence="5" id="KW-0677">Repeat</keyword>
<feature type="transmembrane region" description="Helical" evidence="10">
    <location>
        <begin position="122"/>
        <end position="140"/>
    </location>
</feature>
<evidence type="ECO:0000256" key="7">
    <source>
        <dbReference type="ARBA" id="ARBA00023136"/>
    </source>
</evidence>
<dbReference type="Pfam" id="PF00230">
    <property type="entry name" value="MIP"/>
    <property type="match status" value="1"/>
</dbReference>
<dbReference type="GO" id="GO:0005886">
    <property type="term" value="C:plasma membrane"/>
    <property type="evidence" value="ECO:0007669"/>
    <property type="project" value="TreeGrafter"/>
</dbReference>
<dbReference type="NCBIfam" id="TIGR00861">
    <property type="entry name" value="MIP"/>
    <property type="match status" value="1"/>
</dbReference>
<keyword evidence="3 9" id="KW-0813">Transport</keyword>
<evidence type="ECO:0000256" key="6">
    <source>
        <dbReference type="ARBA" id="ARBA00022989"/>
    </source>
</evidence>
<sequence length="322" mass="34913">MPSHHELVGKTYGSMQDYYTRFPNHWAQVREYIRAPAAEMLGVMILVLFGDGVVCQVSLASNPKVTPAPAGDWLSVNTAWGIGAALGVWISAGVSGGHINPVVTVCAALFRGFPWKRVPVYIFSQVLGAYLAALIVYANYFHAIDIVEGKGIRTVPGTAGYFTPYPPPYMTAANCFFDEFICSFLLVITVWIVTDPKNGPTSIGMLAIAVYFVVVGIGASFGLQTGYMVNPARDLGPRLMTWTVGYGREVFNFRSQYWLWCTLLGPMAGGITATFMYDCLIYQGTDSIINKPCAAARQYLSAPSKKDDAATLTSATSAMDAV</sequence>
<comment type="subcellular location">
    <subcellularLocation>
        <location evidence="1">Membrane</location>
        <topology evidence="1">Multi-pass membrane protein</topology>
    </subcellularLocation>
</comment>
<keyword evidence="4 9" id="KW-0812">Transmembrane</keyword>
<evidence type="ECO:0000256" key="10">
    <source>
        <dbReference type="SAM" id="Phobius"/>
    </source>
</evidence>
<dbReference type="Proteomes" id="UP001201163">
    <property type="component" value="Unassembled WGS sequence"/>
</dbReference>
<evidence type="ECO:0000256" key="5">
    <source>
        <dbReference type="ARBA" id="ARBA00022737"/>
    </source>
</evidence>
<accession>A0AAD4QCJ3</accession>
<feature type="transmembrane region" description="Helical" evidence="10">
    <location>
        <begin position="257"/>
        <end position="277"/>
    </location>
</feature>
<evidence type="ECO:0000256" key="4">
    <source>
        <dbReference type="ARBA" id="ARBA00022692"/>
    </source>
</evidence>
<feature type="transmembrane region" description="Helical" evidence="10">
    <location>
        <begin position="40"/>
        <end position="59"/>
    </location>
</feature>
<comment type="catalytic activity">
    <reaction evidence="8">
        <text>H2O(in) = H2O(out)</text>
        <dbReference type="Rhea" id="RHEA:29667"/>
        <dbReference type="ChEBI" id="CHEBI:15377"/>
    </reaction>
</comment>
<evidence type="ECO:0000256" key="1">
    <source>
        <dbReference type="ARBA" id="ARBA00004141"/>
    </source>
</evidence>
<feature type="transmembrane region" description="Helical" evidence="10">
    <location>
        <begin position="79"/>
        <end position="110"/>
    </location>
</feature>
<feature type="transmembrane region" description="Helical" evidence="10">
    <location>
        <begin position="205"/>
        <end position="229"/>
    </location>
</feature>
<protein>
    <submittedName>
        <fullName evidence="11">Aquaporin</fullName>
    </submittedName>
</protein>
<dbReference type="SUPFAM" id="SSF81338">
    <property type="entry name" value="Aquaporin-like"/>
    <property type="match status" value="1"/>
</dbReference>
<dbReference type="PANTHER" id="PTHR43829:SF9">
    <property type="entry name" value="AQUAPORIN-9"/>
    <property type="match status" value="1"/>
</dbReference>
<feature type="transmembrane region" description="Helical" evidence="10">
    <location>
        <begin position="171"/>
        <end position="193"/>
    </location>
</feature>
<dbReference type="PRINTS" id="PR00783">
    <property type="entry name" value="MINTRINSICP"/>
</dbReference>
<organism evidence="11 12">
    <name type="scientific">Lactarius akahatsu</name>
    <dbReference type="NCBI Taxonomy" id="416441"/>
    <lineage>
        <taxon>Eukaryota</taxon>
        <taxon>Fungi</taxon>
        <taxon>Dikarya</taxon>
        <taxon>Basidiomycota</taxon>
        <taxon>Agaricomycotina</taxon>
        <taxon>Agaricomycetes</taxon>
        <taxon>Russulales</taxon>
        <taxon>Russulaceae</taxon>
        <taxon>Lactarius</taxon>
    </lineage>
</organism>
<dbReference type="AlphaFoldDB" id="A0AAD4QCJ3"/>
<evidence type="ECO:0000313" key="12">
    <source>
        <dbReference type="Proteomes" id="UP001201163"/>
    </source>
</evidence>
<keyword evidence="7 10" id="KW-0472">Membrane</keyword>
<evidence type="ECO:0000256" key="3">
    <source>
        <dbReference type="ARBA" id="ARBA00022448"/>
    </source>
</evidence>
<reference evidence="11" key="1">
    <citation type="submission" date="2022-01" db="EMBL/GenBank/DDBJ databases">
        <title>Comparative genomics reveals a dynamic genome evolution in the ectomycorrhizal milk-cap (Lactarius) mushrooms.</title>
        <authorList>
            <consortium name="DOE Joint Genome Institute"/>
            <person name="Lebreton A."/>
            <person name="Tang N."/>
            <person name="Kuo A."/>
            <person name="LaButti K."/>
            <person name="Drula E."/>
            <person name="Barry K."/>
            <person name="Clum A."/>
            <person name="Lipzen A."/>
            <person name="Mousain D."/>
            <person name="Ng V."/>
            <person name="Wang R."/>
            <person name="Wang X."/>
            <person name="Dai Y."/>
            <person name="Henrissat B."/>
            <person name="Grigoriev I.V."/>
            <person name="Guerin-Laguette A."/>
            <person name="Yu F."/>
            <person name="Martin F.M."/>
        </authorList>
    </citation>
    <scope>NUCLEOTIDE SEQUENCE</scope>
    <source>
        <strain evidence="11">QP</strain>
    </source>
</reference>
<evidence type="ECO:0000256" key="8">
    <source>
        <dbReference type="ARBA" id="ARBA00034651"/>
    </source>
</evidence>
<dbReference type="GO" id="GO:0015250">
    <property type="term" value="F:water channel activity"/>
    <property type="evidence" value="ECO:0007669"/>
    <property type="project" value="TreeGrafter"/>
</dbReference>
<dbReference type="EMBL" id="JAKELL010000038">
    <property type="protein sequence ID" value="KAH8989282.1"/>
    <property type="molecule type" value="Genomic_DNA"/>
</dbReference>
<name>A0AAD4QCJ3_9AGAM</name>
<proteinExistence type="inferred from homology"/>
<dbReference type="Gene3D" id="1.20.1080.10">
    <property type="entry name" value="Glycerol uptake facilitator protein"/>
    <property type="match status" value="1"/>
</dbReference>
<dbReference type="PANTHER" id="PTHR43829">
    <property type="entry name" value="AQUAPORIN OR AQUAGLYCEROPORIN RELATED"/>
    <property type="match status" value="1"/>
</dbReference>
<dbReference type="InterPro" id="IPR023271">
    <property type="entry name" value="Aquaporin-like"/>
</dbReference>
<gene>
    <name evidence="11" type="ORF">EDB92DRAFT_1869030</name>
</gene>
<dbReference type="InterPro" id="IPR000425">
    <property type="entry name" value="MIP"/>
</dbReference>
<keyword evidence="12" id="KW-1185">Reference proteome</keyword>
<evidence type="ECO:0000313" key="11">
    <source>
        <dbReference type="EMBL" id="KAH8989282.1"/>
    </source>
</evidence>
<dbReference type="InterPro" id="IPR050363">
    <property type="entry name" value="MIP/Aquaporin"/>
</dbReference>
<evidence type="ECO:0000256" key="2">
    <source>
        <dbReference type="ARBA" id="ARBA00006175"/>
    </source>
</evidence>
<evidence type="ECO:0000256" key="9">
    <source>
        <dbReference type="RuleBase" id="RU000477"/>
    </source>
</evidence>
<dbReference type="CDD" id="cd00333">
    <property type="entry name" value="MIP"/>
    <property type="match status" value="1"/>
</dbReference>